<organism evidence="1 2">
    <name type="scientific">Kaistia defluvii</name>
    <dbReference type="NCBI Taxonomy" id="410841"/>
    <lineage>
        <taxon>Bacteria</taxon>
        <taxon>Pseudomonadati</taxon>
        <taxon>Pseudomonadota</taxon>
        <taxon>Alphaproteobacteria</taxon>
        <taxon>Hyphomicrobiales</taxon>
        <taxon>Kaistiaceae</taxon>
        <taxon>Kaistia</taxon>
    </lineage>
</organism>
<protein>
    <submittedName>
        <fullName evidence="1">Uncharacterized protein</fullName>
    </submittedName>
</protein>
<evidence type="ECO:0000313" key="1">
    <source>
        <dbReference type="EMBL" id="MET4632401.1"/>
    </source>
</evidence>
<dbReference type="EMBL" id="JBEPSM010000001">
    <property type="protein sequence ID" value="MET4632401.1"/>
    <property type="molecule type" value="Genomic_DNA"/>
</dbReference>
<sequence>MNFPPDDDSAGMASSAVGCPFHTVAKVPSDSEFEDWLQTDLRCSAGKREFQLGRYTVAHVRNGYQFLEALKTFRLDVEDYRKTGFLAIVPSCEPFDNSVDELRTLGQILVDAGLAESAGALINSQTVAIPFEVVCPVTNIPTVYEFFPVAFCPHARSVADPLYDPALSTPFLAINTTSDAFAFGMLVRDLSLRHFRVPPHEIRDRHELERLLHKCAVVWQNMSANTITSYNKVSEIPARAVHLSADKRTWTAPHNDPVFAEMVKEPHDHEMPALYANRLCERWIAALFDGQALMAARDGQSGGTPAFDFRK</sequence>
<proteinExistence type="predicted"/>
<gene>
    <name evidence="1" type="ORF">ABIE08_000314</name>
</gene>
<comment type="caution">
    <text evidence="1">The sequence shown here is derived from an EMBL/GenBank/DDBJ whole genome shotgun (WGS) entry which is preliminary data.</text>
</comment>
<name>A0ABV2QUC9_9HYPH</name>
<dbReference type="Proteomes" id="UP001549321">
    <property type="component" value="Unassembled WGS sequence"/>
</dbReference>
<reference evidence="1 2" key="1">
    <citation type="submission" date="2024-06" db="EMBL/GenBank/DDBJ databases">
        <title>Sorghum-associated microbial communities from plants grown in Nebraska, USA.</title>
        <authorList>
            <person name="Schachtman D."/>
        </authorList>
    </citation>
    <scope>NUCLEOTIDE SEQUENCE [LARGE SCALE GENOMIC DNA]</scope>
    <source>
        <strain evidence="1 2">3207</strain>
    </source>
</reference>
<keyword evidence="2" id="KW-1185">Reference proteome</keyword>
<accession>A0ABV2QUC9</accession>
<evidence type="ECO:0000313" key="2">
    <source>
        <dbReference type="Proteomes" id="UP001549321"/>
    </source>
</evidence>